<dbReference type="GO" id="GO:0006364">
    <property type="term" value="P:rRNA processing"/>
    <property type="evidence" value="ECO:0007669"/>
    <property type="project" value="UniProtKB-KW"/>
</dbReference>
<dbReference type="Pfam" id="PF17404">
    <property type="entry name" value="Nrap_D3"/>
    <property type="match status" value="1"/>
</dbReference>
<feature type="domain" description="Nrap protein" evidence="9">
    <location>
        <begin position="507"/>
        <end position="654"/>
    </location>
</feature>
<dbReference type="Pfam" id="PF17406">
    <property type="entry name" value="Nrap_D5"/>
    <property type="match status" value="1"/>
</dbReference>
<evidence type="ECO:0000259" key="10">
    <source>
        <dbReference type="Pfam" id="PF17405"/>
    </source>
</evidence>
<dbReference type="Pfam" id="PF03813">
    <property type="entry name" value="Nrap"/>
    <property type="match status" value="1"/>
</dbReference>
<organism evidence="13 14">
    <name type="scientific">Extremus antarcticus</name>
    <dbReference type="NCBI Taxonomy" id="702011"/>
    <lineage>
        <taxon>Eukaryota</taxon>
        <taxon>Fungi</taxon>
        <taxon>Dikarya</taxon>
        <taxon>Ascomycota</taxon>
        <taxon>Pezizomycotina</taxon>
        <taxon>Dothideomycetes</taxon>
        <taxon>Dothideomycetidae</taxon>
        <taxon>Mycosphaerellales</taxon>
        <taxon>Extremaceae</taxon>
        <taxon>Extremus</taxon>
    </lineage>
</organism>
<evidence type="ECO:0000256" key="3">
    <source>
        <dbReference type="ARBA" id="ARBA00022884"/>
    </source>
</evidence>
<keyword evidence="5" id="KW-0698">rRNA processing</keyword>
<evidence type="ECO:0000259" key="12">
    <source>
        <dbReference type="Pfam" id="PF17407"/>
    </source>
</evidence>
<evidence type="ECO:0000256" key="6">
    <source>
        <dbReference type="SAM" id="MobiDB-lite"/>
    </source>
</evidence>
<dbReference type="InterPro" id="IPR035369">
    <property type="entry name" value="Nrap_D4"/>
</dbReference>
<dbReference type="InterPro" id="IPR035371">
    <property type="entry name" value="Nrap_D6"/>
</dbReference>
<dbReference type="Pfam" id="PF17403">
    <property type="entry name" value="Nrap_D2"/>
    <property type="match status" value="1"/>
</dbReference>
<dbReference type="InterPro" id="IPR035082">
    <property type="entry name" value="Nrap_D1"/>
</dbReference>
<feature type="domain" description="Nrap protein" evidence="7">
    <location>
        <begin position="206"/>
        <end position="355"/>
    </location>
</feature>
<dbReference type="AlphaFoldDB" id="A0AAJ0DB31"/>
<dbReference type="Pfam" id="PF17407">
    <property type="entry name" value="Nrap_D6"/>
    <property type="match status" value="1"/>
</dbReference>
<dbReference type="GO" id="GO:0034456">
    <property type="term" value="C:UTP-C complex"/>
    <property type="evidence" value="ECO:0007669"/>
    <property type="project" value="TreeGrafter"/>
</dbReference>
<feature type="domain" description="Nrap protein" evidence="12">
    <location>
        <begin position="1021"/>
        <end position="1151"/>
    </location>
</feature>
<evidence type="ECO:0000256" key="1">
    <source>
        <dbReference type="ARBA" id="ARBA00004604"/>
    </source>
</evidence>
<evidence type="ECO:0000259" key="8">
    <source>
        <dbReference type="Pfam" id="PF17403"/>
    </source>
</evidence>
<evidence type="ECO:0000259" key="9">
    <source>
        <dbReference type="Pfam" id="PF17404"/>
    </source>
</evidence>
<dbReference type="GO" id="GO:0003723">
    <property type="term" value="F:RNA binding"/>
    <property type="evidence" value="ECO:0007669"/>
    <property type="project" value="UniProtKB-KW"/>
</dbReference>
<keyword evidence="14" id="KW-1185">Reference proteome</keyword>
<dbReference type="Proteomes" id="UP001271007">
    <property type="component" value="Unassembled WGS sequence"/>
</dbReference>
<dbReference type="PANTHER" id="PTHR17972">
    <property type="entry name" value="NUCLEOLAR RNA-ASSOCIATED PROTEIN"/>
    <property type="match status" value="1"/>
</dbReference>
<dbReference type="GO" id="GO:0032545">
    <property type="term" value="C:CURI complex"/>
    <property type="evidence" value="ECO:0007669"/>
    <property type="project" value="TreeGrafter"/>
</dbReference>
<dbReference type="GO" id="GO:0032040">
    <property type="term" value="C:small-subunit processome"/>
    <property type="evidence" value="ECO:0007669"/>
    <property type="project" value="TreeGrafter"/>
</dbReference>
<keyword evidence="5" id="KW-0687">Ribonucleoprotein</keyword>
<evidence type="ECO:0000256" key="5">
    <source>
        <dbReference type="RuleBase" id="RU364032"/>
    </source>
</evidence>
<evidence type="ECO:0000313" key="14">
    <source>
        <dbReference type="Proteomes" id="UP001271007"/>
    </source>
</evidence>
<feature type="compositionally biased region" description="Basic and acidic residues" evidence="6">
    <location>
        <begin position="31"/>
        <end position="41"/>
    </location>
</feature>
<feature type="region of interest" description="Disordered" evidence="6">
    <location>
        <begin position="1"/>
        <end position="94"/>
    </location>
</feature>
<keyword evidence="4 5" id="KW-0539">Nucleus</keyword>
<evidence type="ECO:0000313" key="13">
    <source>
        <dbReference type="EMBL" id="KAK3046676.1"/>
    </source>
</evidence>
<evidence type="ECO:0000256" key="2">
    <source>
        <dbReference type="ARBA" id="ARBA00006674"/>
    </source>
</evidence>
<feature type="domain" description="Nrap protein" evidence="8">
    <location>
        <begin position="360"/>
        <end position="501"/>
    </location>
</feature>
<protein>
    <recommendedName>
        <fullName evidence="5">U3 small nucleolar RNA-associated protein 22</fullName>
    </recommendedName>
</protein>
<feature type="compositionally biased region" description="Basic residues" evidence="6">
    <location>
        <begin position="1"/>
        <end position="11"/>
    </location>
</feature>
<comment type="caution">
    <text evidence="13">The sequence shown here is derived from an EMBL/GenBank/DDBJ whole genome shotgun (WGS) entry which is preliminary data.</text>
</comment>
<name>A0AAJ0DB31_9PEZI</name>
<dbReference type="Pfam" id="PF17405">
    <property type="entry name" value="Nrap_D4"/>
    <property type="match status" value="1"/>
</dbReference>
<dbReference type="InterPro" id="IPR035370">
    <property type="entry name" value="Nrap_D5"/>
</dbReference>
<evidence type="ECO:0000256" key="4">
    <source>
        <dbReference type="ARBA" id="ARBA00023242"/>
    </source>
</evidence>
<keyword evidence="3 5" id="KW-0694">RNA-binding</keyword>
<feature type="domain" description="Nrap protein" evidence="11">
    <location>
        <begin position="861"/>
        <end position="1018"/>
    </location>
</feature>
<dbReference type="PANTHER" id="PTHR17972:SF0">
    <property type="entry name" value="NUCLEOLAR PROTEIN 6"/>
    <property type="match status" value="1"/>
</dbReference>
<reference evidence="13" key="1">
    <citation type="submission" date="2023-04" db="EMBL/GenBank/DDBJ databases">
        <title>Black Yeasts Isolated from many extreme environments.</title>
        <authorList>
            <person name="Coleine C."/>
            <person name="Stajich J.E."/>
            <person name="Selbmann L."/>
        </authorList>
    </citation>
    <scope>NUCLEOTIDE SEQUENCE</scope>
    <source>
        <strain evidence="13">CCFEE 5312</strain>
    </source>
</reference>
<dbReference type="InterPro" id="IPR005554">
    <property type="entry name" value="NOL6/Upt22"/>
</dbReference>
<dbReference type="InterPro" id="IPR035368">
    <property type="entry name" value="Nrap_D3"/>
</dbReference>
<accession>A0AAJ0DB31</accession>
<dbReference type="Gene3D" id="3.30.70.3030">
    <property type="match status" value="1"/>
</dbReference>
<proteinExistence type="inferred from homology"/>
<evidence type="ECO:0000259" key="11">
    <source>
        <dbReference type="Pfam" id="PF17406"/>
    </source>
</evidence>
<feature type="domain" description="Nrap protein" evidence="10">
    <location>
        <begin position="676"/>
        <end position="858"/>
    </location>
</feature>
<sequence length="1156" mass="128122">MAAPAAKRRKVDHVSSDEEEDVASYASFGSEDEHGEGHEDLEANGVNKNISEGYGTEGSSGNGKPSVVSNKLKGLQARPSNRVASGPGSQNGAYAKGTFKSSLFKLQVDELLDQIQPKQGKREKEAEAALHKIKQTIDQMPGKEPLPVQDVETGLFESSKVVVPFPSPRPRPAANHKLAYAKPASTNVVGSHALKTASRSMKSLEIDMVVVMPSSMFQEKDYLNHRYFYKRAYYLACLAAGLKSAHNDDFQLRYENFQDDPLKPVIVITPKSKLKGHSDAASKPKWRINLIPCISEDTFNSEKMLPNKNCVRDQSTDAEQVPPADSAASTPFYNSSLRADMLMTSYLKTLHGAAKTCDSYRDACLLGRTWLQQRGLGSSIHAGGFGAFEWSALVALLLQGGGPGGRSILSDRYSSYQLLKATLQLLATRDLTKQPLVINSGDGASIEAGNGSPKVWDGVRSHNLLYKMTPWSYKKLRNEARTTLKMLNDSNFDGFEAAFILRVDNDLYKYDHVIELSDSAVDDGSSRQDYMALESHAKLYDVLQRGLGDRVEHLDIIPQWTESWDIDTANRGATTARKLRIGLVVDPDTVNRTVDHGPSAEQKEQAAAFRKFWGDKAELRRFKDGSILETVVWQTSTGQTVFEQIVRYLLQRRFGDQIIETATVSGGEVTKNLPHGSASTLFAPTMEGFKQFETDIRGLEGLPLSIRQISAADPQLRHASIEVPTRALRPKPANIVLQFEGSARWPDDLVAIQRTKIAFLLKLSQLILDALGSCTARIGLENDGCQILNQAFLDVIYDSGAAFRVRIHHDREQTLLERMLKDKALEPSVKDTVVLGLAMYKRDYIKAPAHTQAFAGLCSRHPALSGTVRLLKLWFASHLLSNHIAEEVVELIAARTFVQPWPWQAPSSVQTGFYRTLNWLARWDWRNDPLIVDLSAGGDLKPAEMQSIATTFEAWRKLDPVMNRVVFFAASNVDPDGTTWTDGRSTKVVAGRMSALAKAARAEIEEKQLLLEPASLFSSPLSDFDFVVHLDPELGGKKRKAAKKEVPAFKNLEIDMVDDESNVGFDPLLDFTTELEQLYGSAVLFFSGGHERTVIAGLWNPQTALRPWTLNLSYSTTPVKLADKEKMQAKVNRDAILAEIARLGGEIVRRIEVNRH</sequence>
<keyword evidence="5" id="KW-0690">Ribosome biogenesis</keyword>
<dbReference type="InterPro" id="IPR035367">
    <property type="entry name" value="Nrap_D2"/>
</dbReference>
<gene>
    <name evidence="13" type="primary">UTP22</name>
    <name evidence="13" type="ORF">LTR09_011890</name>
</gene>
<dbReference type="GO" id="GO:0006409">
    <property type="term" value="P:tRNA export from nucleus"/>
    <property type="evidence" value="ECO:0007669"/>
    <property type="project" value="TreeGrafter"/>
</dbReference>
<feature type="compositionally biased region" description="Polar residues" evidence="6">
    <location>
        <begin position="78"/>
        <end position="92"/>
    </location>
</feature>
<dbReference type="Gene3D" id="1.10.1410.10">
    <property type="match status" value="1"/>
</dbReference>
<comment type="similarity">
    <text evidence="2 5">Belongs to the NRAP family.</text>
</comment>
<dbReference type="EMBL" id="JAWDJX010000084">
    <property type="protein sequence ID" value="KAK3046676.1"/>
    <property type="molecule type" value="Genomic_DNA"/>
</dbReference>
<comment type="subcellular location">
    <subcellularLocation>
        <location evidence="1 5">Nucleus</location>
        <location evidence="1 5">Nucleolus</location>
    </subcellularLocation>
</comment>
<evidence type="ECO:0000259" key="7">
    <source>
        <dbReference type="Pfam" id="PF03813"/>
    </source>
</evidence>